<gene>
    <name evidence="10" type="primary">fabZ_1</name>
    <name evidence="10" type="ORF">XYCOK13_16910</name>
</gene>
<keyword evidence="7" id="KW-0443">Lipid metabolism</keyword>
<dbReference type="Proteomes" id="UP000677918">
    <property type="component" value="Unassembled WGS sequence"/>
</dbReference>
<comment type="catalytic activity">
    <reaction evidence="1">
        <text>a (3R)-hydroxyacyl-[ACP] = a (2E)-enoyl-[ACP] + H2O</text>
        <dbReference type="Rhea" id="RHEA:13097"/>
        <dbReference type="Rhea" id="RHEA-COMP:9925"/>
        <dbReference type="Rhea" id="RHEA-COMP:9945"/>
        <dbReference type="ChEBI" id="CHEBI:15377"/>
        <dbReference type="ChEBI" id="CHEBI:78784"/>
        <dbReference type="ChEBI" id="CHEBI:78827"/>
        <dbReference type="EC" id="4.2.1.59"/>
    </reaction>
</comment>
<protein>
    <recommendedName>
        <fullName evidence="3">3-hydroxyacyl-[acyl-carrier-protein] dehydratase</fullName>
        <ecNumber evidence="3">4.2.1.59</ecNumber>
    </recommendedName>
</protein>
<dbReference type="SUPFAM" id="SSF54637">
    <property type="entry name" value="Thioesterase/thiol ester dehydrase-isomerase"/>
    <property type="match status" value="1"/>
</dbReference>
<keyword evidence="4" id="KW-0963">Cytoplasm</keyword>
<dbReference type="AlphaFoldDB" id="A0A8J4H0V0"/>
<sequence>MDPLQVLPHRYPFLFIDRVTLCEPGKAAKGIKLVTRNEWFFPGHFPDQPIMPGVLIAEAIAQIAAFAAPQNAHPGKIGMIASMKEIQWRHPVVPGDCLELSFEVISSKGPFLKGRGKATVGERLVTSIAEMIIHSKSK</sequence>
<organism evidence="10 11">
    <name type="scientific">Xylanibacillus composti</name>
    <dbReference type="NCBI Taxonomy" id="1572762"/>
    <lineage>
        <taxon>Bacteria</taxon>
        <taxon>Bacillati</taxon>
        <taxon>Bacillota</taxon>
        <taxon>Bacilli</taxon>
        <taxon>Bacillales</taxon>
        <taxon>Paenibacillaceae</taxon>
        <taxon>Xylanibacillus</taxon>
    </lineage>
</organism>
<dbReference type="Gene3D" id="3.10.129.10">
    <property type="entry name" value="Hotdog Thioesterase"/>
    <property type="match status" value="1"/>
</dbReference>
<name>A0A8J4H0V0_9BACL</name>
<evidence type="ECO:0000313" key="11">
    <source>
        <dbReference type="Proteomes" id="UP000677918"/>
    </source>
</evidence>
<evidence type="ECO:0000313" key="10">
    <source>
        <dbReference type="EMBL" id="GIQ68867.1"/>
    </source>
</evidence>
<evidence type="ECO:0000256" key="5">
    <source>
        <dbReference type="ARBA" id="ARBA00022516"/>
    </source>
</evidence>
<keyword evidence="5" id="KW-0444">Lipid biosynthesis</keyword>
<dbReference type="InterPro" id="IPR029069">
    <property type="entry name" value="HotDog_dom_sf"/>
</dbReference>
<dbReference type="InterPro" id="IPR013114">
    <property type="entry name" value="FabA_FabZ"/>
</dbReference>
<comment type="caution">
    <text evidence="10">The sequence shown here is derived from an EMBL/GenBank/DDBJ whole genome shotgun (WGS) entry which is preliminary data.</text>
</comment>
<reference evidence="10" key="1">
    <citation type="submission" date="2021-04" db="EMBL/GenBank/DDBJ databases">
        <title>Draft genome sequence of Xylanibacillus composti strain K13.</title>
        <authorList>
            <person name="Uke A."/>
            <person name="Chhe C."/>
            <person name="Baramee S."/>
            <person name="Kosugi A."/>
        </authorList>
    </citation>
    <scope>NUCLEOTIDE SEQUENCE</scope>
    <source>
        <strain evidence="10">K13</strain>
    </source>
</reference>
<keyword evidence="11" id="KW-1185">Reference proteome</keyword>
<dbReference type="GO" id="GO:0009245">
    <property type="term" value="P:lipid A biosynthetic process"/>
    <property type="evidence" value="ECO:0007669"/>
    <property type="project" value="UniProtKB-KW"/>
</dbReference>
<keyword evidence="6" id="KW-0441">Lipid A biosynthesis</keyword>
<dbReference type="GO" id="GO:0005737">
    <property type="term" value="C:cytoplasm"/>
    <property type="evidence" value="ECO:0007669"/>
    <property type="project" value="UniProtKB-SubCell"/>
</dbReference>
<evidence type="ECO:0000256" key="6">
    <source>
        <dbReference type="ARBA" id="ARBA00022556"/>
    </source>
</evidence>
<dbReference type="Pfam" id="PF07977">
    <property type="entry name" value="FabA"/>
    <property type="match status" value="1"/>
</dbReference>
<evidence type="ECO:0000256" key="4">
    <source>
        <dbReference type="ARBA" id="ARBA00022490"/>
    </source>
</evidence>
<dbReference type="PANTHER" id="PTHR30272">
    <property type="entry name" value="3-HYDROXYACYL-[ACYL-CARRIER-PROTEIN] DEHYDRATASE"/>
    <property type="match status" value="1"/>
</dbReference>
<evidence type="ECO:0000256" key="3">
    <source>
        <dbReference type="ARBA" id="ARBA00013167"/>
    </source>
</evidence>
<dbReference type="FunFam" id="3.10.129.10:FF:000001">
    <property type="entry name" value="3-hydroxyacyl-[acyl-carrier-protein] dehydratase FabZ"/>
    <property type="match status" value="1"/>
</dbReference>
<dbReference type="GO" id="GO:0019171">
    <property type="term" value="F:(3R)-hydroxyacyl-[acyl-carrier-protein] dehydratase activity"/>
    <property type="evidence" value="ECO:0007669"/>
    <property type="project" value="UniProtKB-EC"/>
</dbReference>
<keyword evidence="8" id="KW-0456">Lyase</keyword>
<dbReference type="RefSeq" id="WP_213411652.1">
    <property type="nucleotide sequence ID" value="NZ_BOVK01000020.1"/>
</dbReference>
<evidence type="ECO:0000256" key="7">
    <source>
        <dbReference type="ARBA" id="ARBA00023098"/>
    </source>
</evidence>
<accession>A0A8J4H0V0</accession>
<comment type="subcellular location">
    <subcellularLocation>
        <location evidence="2">Cytoplasm</location>
    </subcellularLocation>
</comment>
<dbReference type="EMBL" id="BOVK01000020">
    <property type="protein sequence ID" value="GIQ68867.1"/>
    <property type="molecule type" value="Genomic_DNA"/>
</dbReference>
<dbReference type="CDD" id="cd01288">
    <property type="entry name" value="FabZ"/>
    <property type="match status" value="1"/>
</dbReference>
<dbReference type="EC" id="4.2.1.59" evidence="3"/>
<evidence type="ECO:0000256" key="8">
    <source>
        <dbReference type="ARBA" id="ARBA00023239"/>
    </source>
</evidence>
<evidence type="ECO:0000256" key="1">
    <source>
        <dbReference type="ARBA" id="ARBA00001055"/>
    </source>
</evidence>
<evidence type="ECO:0000256" key="2">
    <source>
        <dbReference type="ARBA" id="ARBA00004496"/>
    </source>
</evidence>
<dbReference type="GO" id="GO:0016020">
    <property type="term" value="C:membrane"/>
    <property type="evidence" value="ECO:0007669"/>
    <property type="project" value="GOC"/>
</dbReference>
<evidence type="ECO:0000256" key="9">
    <source>
        <dbReference type="ARBA" id="ARBA00025049"/>
    </source>
</evidence>
<dbReference type="PANTHER" id="PTHR30272:SF3">
    <property type="entry name" value="(3R)-HYDROXYMYRISTOYL-[ACYL CARRIER PROTEIN] DEHYDRATASE"/>
    <property type="match status" value="1"/>
</dbReference>
<comment type="function">
    <text evidence="9">Involved in unsaturated fatty acids biosynthesis. Catalyzes the dehydration of short chain beta-hydroxyacyl-ACPs and long chain saturated and unsaturated beta-hydroxyacyl-ACPs.</text>
</comment>
<proteinExistence type="predicted"/>
<dbReference type="NCBIfam" id="NF000582">
    <property type="entry name" value="PRK00006.1"/>
    <property type="match status" value="1"/>
</dbReference>